<dbReference type="OMA" id="DDSPCEG"/>
<dbReference type="GO" id="GO:0004650">
    <property type="term" value="F:polygalacturonase activity"/>
    <property type="evidence" value="ECO:0007669"/>
    <property type="project" value="UniProtKB-EC"/>
</dbReference>
<dbReference type="PROSITE" id="PS00502">
    <property type="entry name" value="POLYGALACTURONASE"/>
    <property type="match status" value="1"/>
</dbReference>
<dbReference type="InterPro" id="IPR000743">
    <property type="entry name" value="Glyco_hydro_28"/>
</dbReference>
<dbReference type="SMART" id="SM00710">
    <property type="entry name" value="PbH1"/>
    <property type="match status" value="5"/>
</dbReference>
<dbReference type="SUPFAM" id="SSF51126">
    <property type="entry name" value="Pectin lyase-like"/>
    <property type="match status" value="1"/>
</dbReference>
<evidence type="ECO:0000256" key="11">
    <source>
        <dbReference type="ARBA" id="ARBA00034074"/>
    </source>
</evidence>
<accession>A0A059AIE1</accession>
<proteinExistence type="inferred from homology"/>
<feature type="active site" evidence="12">
    <location>
        <position position="274"/>
    </location>
</feature>
<evidence type="ECO:0000313" key="15">
    <source>
        <dbReference type="EMBL" id="KCW53812.1"/>
    </source>
</evidence>
<dbReference type="eggNOG" id="ENOG502QRJW">
    <property type="taxonomic scope" value="Eukaryota"/>
</dbReference>
<keyword evidence="7" id="KW-0677">Repeat</keyword>
<dbReference type="EMBL" id="KK198762">
    <property type="protein sequence ID" value="KCW53812.1"/>
    <property type="molecule type" value="Genomic_DNA"/>
</dbReference>
<reference evidence="15" key="1">
    <citation type="submission" date="2013-07" db="EMBL/GenBank/DDBJ databases">
        <title>The genome of Eucalyptus grandis.</title>
        <authorList>
            <person name="Schmutz J."/>
            <person name="Hayes R."/>
            <person name="Myburg A."/>
            <person name="Tuskan G."/>
            <person name="Grattapaglia D."/>
            <person name="Rokhsar D.S."/>
        </authorList>
    </citation>
    <scope>NUCLEOTIDE SEQUENCE</scope>
    <source>
        <tissue evidence="15">Leaf extractions</tissue>
    </source>
</reference>
<keyword evidence="4" id="KW-0134">Cell wall</keyword>
<evidence type="ECO:0000256" key="6">
    <source>
        <dbReference type="ARBA" id="ARBA00022729"/>
    </source>
</evidence>
<dbReference type="GO" id="GO:0071555">
    <property type="term" value="P:cell wall organization"/>
    <property type="evidence" value="ECO:0007669"/>
    <property type="project" value="UniProtKB-KW"/>
</dbReference>
<comment type="subcellular location">
    <subcellularLocation>
        <location evidence="1">Secreted</location>
        <location evidence="1">Cell wall</location>
    </subcellularLocation>
</comment>
<dbReference type="FunCoup" id="A0A059AIE1">
    <property type="interactions" value="73"/>
</dbReference>
<evidence type="ECO:0000256" key="2">
    <source>
        <dbReference type="ARBA" id="ARBA00008834"/>
    </source>
</evidence>
<dbReference type="PANTHER" id="PTHR31375">
    <property type="match status" value="1"/>
</dbReference>
<evidence type="ECO:0000256" key="14">
    <source>
        <dbReference type="SAM" id="SignalP"/>
    </source>
</evidence>
<protein>
    <recommendedName>
        <fullName evidence="3">endo-polygalacturonase</fullName>
        <ecNumber evidence="3">3.2.1.15</ecNumber>
    </recommendedName>
</protein>
<feature type="chain" id="PRO_5001573357" description="endo-polygalacturonase" evidence="14">
    <location>
        <begin position="31"/>
        <end position="448"/>
    </location>
</feature>
<dbReference type="InterPro" id="IPR006626">
    <property type="entry name" value="PbH1"/>
</dbReference>
<dbReference type="EC" id="3.2.1.15" evidence="3"/>
<evidence type="ECO:0000256" key="10">
    <source>
        <dbReference type="ARBA" id="ARBA00023316"/>
    </source>
</evidence>
<evidence type="ECO:0000256" key="3">
    <source>
        <dbReference type="ARBA" id="ARBA00012736"/>
    </source>
</evidence>
<evidence type="ECO:0000256" key="5">
    <source>
        <dbReference type="ARBA" id="ARBA00022525"/>
    </source>
</evidence>
<keyword evidence="5" id="KW-0964">Secreted</keyword>
<keyword evidence="8 13" id="KW-0378">Hydrolase</keyword>
<sequence length="448" mass="48774">MRRRRSRFSPGPFILHVGVLLFVCSNIVLAERFDSLPRLPRPGSTARRPKSRIVLSVDDHGARGDGIGDDTAAVGNVWKLACSLSAPARILLSAQKTYLFRSIDFAGPCRSKITIEIAGSVVAPKDPEAWEGLNPHRWIYFHGVKHLTLEGGGKINGMGQEWWRRSCKTNATNPCHPAPTAVIFHRCKDLIVRNLRVINGQQMHVAFTNCLRVRASNLGVIAPAASPNTDGIHISASRGVQIEDCIIRTGDDCISIVSNSSRITVRDIICGPGHGISIGSLGKSKSWAEVHDVLVNGALVSNTDNGLRIKTWQGGGGSVTNVIFQNVWMENVSHPIIIDQYYCDSFEPCPNQTSAVQVGNISFMGIKGTSATEKAMIFACSDDAPCEGLYLEDIHLVSHTGGTTRSSCWQAHGSVSGRVYPPPCLSFEDRDSFIKQKTQSGSENFHSF</sequence>
<evidence type="ECO:0000256" key="13">
    <source>
        <dbReference type="RuleBase" id="RU361169"/>
    </source>
</evidence>
<comment type="catalytic activity">
    <reaction evidence="11">
        <text>(1,4-alpha-D-galacturonosyl)n+m + H2O = (1,4-alpha-D-galacturonosyl)n + (1,4-alpha-D-galacturonosyl)m.</text>
        <dbReference type="EC" id="3.2.1.15"/>
    </reaction>
</comment>
<evidence type="ECO:0000256" key="9">
    <source>
        <dbReference type="ARBA" id="ARBA00023295"/>
    </source>
</evidence>
<keyword evidence="9 13" id="KW-0326">Glycosidase</keyword>
<dbReference type="GO" id="GO:0005975">
    <property type="term" value="P:carbohydrate metabolic process"/>
    <property type="evidence" value="ECO:0007669"/>
    <property type="project" value="InterPro"/>
</dbReference>
<dbReference type="InterPro" id="IPR011050">
    <property type="entry name" value="Pectin_lyase_fold/virulence"/>
</dbReference>
<evidence type="ECO:0000256" key="7">
    <source>
        <dbReference type="ARBA" id="ARBA00022737"/>
    </source>
</evidence>
<evidence type="ECO:0000256" key="1">
    <source>
        <dbReference type="ARBA" id="ARBA00004191"/>
    </source>
</evidence>
<evidence type="ECO:0000256" key="4">
    <source>
        <dbReference type="ARBA" id="ARBA00022512"/>
    </source>
</evidence>
<keyword evidence="10" id="KW-0961">Cell wall biogenesis/degradation</keyword>
<evidence type="ECO:0000256" key="8">
    <source>
        <dbReference type="ARBA" id="ARBA00022801"/>
    </source>
</evidence>
<dbReference type="InterPro" id="IPR012334">
    <property type="entry name" value="Pectin_lyas_fold"/>
</dbReference>
<dbReference type="STRING" id="71139.A0A059AIE1"/>
<name>A0A059AIE1_EUCGR</name>
<comment type="similarity">
    <text evidence="2 13">Belongs to the glycosyl hydrolase 28 family.</text>
</comment>
<dbReference type="OrthoDB" id="187139at2759"/>
<dbReference type="InParanoid" id="A0A059AIE1"/>
<dbReference type="AlphaFoldDB" id="A0A059AIE1"/>
<dbReference type="Gramene" id="KCW53812">
    <property type="protein sequence ID" value="KCW53812"/>
    <property type="gene ID" value="EUGRSUZ_J03054"/>
</dbReference>
<organism evidence="15">
    <name type="scientific">Eucalyptus grandis</name>
    <name type="common">Flooded gum</name>
    <dbReference type="NCBI Taxonomy" id="71139"/>
    <lineage>
        <taxon>Eukaryota</taxon>
        <taxon>Viridiplantae</taxon>
        <taxon>Streptophyta</taxon>
        <taxon>Embryophyta</taxon>
        <taxon>Tracheophyta</taxon>
        <taxon>Spermatophyta</taxon>
        <taxon>Magnoliopsida</taxon>
        <taxon>eudicotyledons</taxon>
        <taxon>Gunneridae</taxon>
        <taxon>Pentapetalae</taxon>
        <taxon>rosids</taxon>
        <taxon>malvids</taxon>
        <taxon>Myrtales</taxon>
        <taxon>Myrtaceae</taxon>
        <taxon>Myrtoideae</taxon>
        <taxon>Eucalypteae</taxon>
        <taxon>Eucalyptus</taxon>
    </lineage>
</organism>
<dbReference type="Pfam" id="PF00295">
    <property type="entry name" value="Glyco_hydro_28"/>
    <property type="match status" value="1"/>
</dbReference>
<evidence type="ECO:0000256" key="12">
    <source>
        <dbReference type="PROSITE-ProRule" id="PRU10052"/>
    </source>
</evidence>
<gene>
    <name evidence="15" type="ORF">EUGRSUZ_J03054</name>
</gene>
<dbReference type="Gene3D" id="2.160.20.10">
    <property type="entry name" value="Single-stranded right-handed beta-helix, Pectin lyase-like"/>
    <property type="match status" value="1"/>
</dbReference>
<dbReference type="KEGG" id="egr:104423169"/>
<keyword evidence="6 14" id="KW-0732">Signal</keyword>
<feature type="signal peptide" evidence="14">
    <location>
        <begin position="1"/>
        <end position="30"/>
    </location>
</feature>
<dbReference type="FunFam" id="2.160.20.10:FF:000032">
    <property type="entry name" value="Pectin lyase-like superfamily protein"/>
    <property type="match status" value="1"/>
</dbReference>